<dbReference type="InterPro" id="IPR004020">
    <property type="entry name" value="DAPIN"/>
</dbReference>
<evidence type="ECO:0000313" key="2">
    <source>
        <dbReference type="EMBL" id="TNM85327.1"/>
    </source>
</evidence>
<dbReference type="SUPFAM" id="SSF47986">
    <property type="entry name" value="DEATH domain"/>
    <property type="match status" value="1"/>
</dbReference>
<feature type="domain" description="Pyrin" evidence="1">
    <location>
        <begin position="1"/>
        <end position="89"/>
    </location>
</feature>
<comment type="caution">
    <text evidence="2">The sequence shown here is derived from an EMBL/GenBank/DDBJ whole genome shotgun (WGS) entry which is preliminary data.</text>
</comment>
<dbReference type="Proteomes" id="UP000516260">
    <property type="component" value="Chromosome 8"/>
</dbReference>
<evidence type="ECO:0000259" key="1">
    <source>
        <dbReference type="PROSITE" id="PS50824"/>
    </source>
</evidence>
<keyword evidence="3" id="KW-1185">Reference proteome</keyword>
<proteinExistence type="predicted"/>
<dbReference type="InterPro" id="IPR011029">
    <property type="entry name" value="DEATH-like_dom_sf"/>
</dbReference>
<accession>A0A4Z2AZH4</accession>
<dbReference type="CDD" id="cd08321">
    <property type="entry name" value="Pyrin_ASC-like"/>
    <property type="match status" value="1"/>
</dbReference>
<evidence type="ECO:0000313" key="3">
    <source>
        <dbReference type="Proteomes" id="UP000516260"/>
    </source>
</evidence>
<dbReference type="AlphaFoldDB" id="A0A4Z2AZH4"/>
<organism evidence="2 3">
    <name type="scientific">Takifugu bimaculatus</name>
    <dbReference type="NCBI Taxonomy" id="433685"/>
    <lineage>
        <taxon>Eukaryota</taxon>
        <taxon>Metazoa</taxon>
        <taxon>Chordata</taxon>
        <taxon>Craniata</taxon>
        <taxon>Vertebrata</taxon>
        <taxon>Euteleostomi</taxon>
        <taxon>Actinopterygii</taxon>
        <taxon>Neopterygii</taxon>
        <taxon>Teleostei</taxon>
        <taxon>Neoteleostei</taxon>
        <taxon>Acanthomorphata</taxon>
        <taxon>Eupercaria</taxon>
        <taxon>Tetraodontiformes</taxon>
        <taxon>Tetradontoidea</taxon>
        <taxon>Tetraodontidae</taxon>
        <taxon>Takifugu</taxon>
    </lineage>
</organism>
<dbReference type="EMBL" id="SWLE01000021">
    <property type="protein sequence ID" value="TNM85327.1"/>
    <property type="molecule type" value="Genomic_DNA"/>
</dbReference>
<dbReference type="Pfam" id="PF02758">
    <property type="entry name" value="PYRIN"/>
    <property type="match status" value="1"/>
</dbReference>
<sequence length="132" mass="14571">MLIQELLLKILDDLLKDDFKTFKWYLTHNLLENCNPIPRAHLEDASRIETVDKLLRSYSEETAVKITNEALRRMNMTKASEELMSAYAPERSALSSSSAGAPRPMMTAEGGGTIIAPTISVAGNACNITISK</sequence>
<dbReference type="PROSITE" id="PS50824">
    <property type="entry name" value="DAPIN"/>
    <property type="match status" value="1"/>
</dbReference>
<name>A0A4Z2AZH4_9TELE</name>
<protein>
    <recommendedName>
        <fullName evidence="1">Pyrin domain-containing protein</fullName>
    </recommendedName>
</protein>
<dbReference type="SMART" id="SM01289">
    <property type="entry name" value="PYRIN"/>
    <property type="match status" value="1"/>
</dbReference>
<reference evidence="2 3" key="1">
    <citation type="submission" date="2019-04" db="EMBL/GenBank/DDBJ databases">
        <title>The sequence and de novo assembly of Takifugu bimaculatus genome using PacBio and Hi-C technologies.</title>
        <authorList>
            <person name="Xu P."/>
            <person name="Liu B."/>
            <person name="Zhou Z."/>
        </authorList>
    </citation>
    <scope>NUCLEOTIDE SEQUENCE [LARGE SCALE GENOMIC DNA]</scope>
    <source>
        <strain evidence="2">TB-2018</strain>
        <tissue evidence="2">Muscle</tissue>
    </source>
</reference>
<dbReference type="Gene3D" id="1.10.533.10">
    <property type="entry name" value="Death Domain, Fas"/>
    <property type="match status" value="1"/>
</dbReference>
<gene>
    <name evidence="2" type="ORF">fugu_007598</name>
</gene>